<evidence type="ECO:0000256" key="1">
    <source>
        <dbReference type="SAM" id="MobiDB-lite"/>
    </source>
</evidence>
<name>A0ABU8Q7S0_9SPHN</name>
<keyword evidence="3" id="KW-1185">Reference proteome</keyword>
<protein>
    <submittedName>
        <fullName evidence="2">Uncharacterized protein</fullName>
    </submittedName>
</protein>
<accession>A0ABU8Q7S0</accession>
<dbReference type="EMBL" id="JBBGZA010000001">
    <property type="protein sequence ID" value="MEJ5095523.1"/>
    <property type="molecule type" value="Genomic_DNA"/>
</dbReference>
<evidence type="ECO:0000313" key="2">
    <source>
        <dbReference type="EMBL" id="MEJ5095523.1"/>
    </source>
</evidence>
<dbReference type="Proteomes" id="UP001380365">
    <property type="component" value="Unassembled WGS sequence"/>
</dbReference>
<proteinExistence type="predicted"/>
<dbReference type="RefSeq" id="WP_132882231.1">
    <property type="nucleotide sequence ID" value="NZ_JBBGZA010000001.1"/>
</dbReference>
<feature type="region of interest" description="Disordered" evidence="1">
    <location>
        <begin position="44"/>
        <end position="63"/>
    </location>
</feature>
<comment type="caution">
    <text evidence="2">The sequence shown here is derived from an EMBL/GenBank/DDBJ whole genome shotgun (WGS) entry which is preliminary data.</text>
</comment>
<organism evidence="2 3">
    <name type="scientific">Sphingomonas molluscorum</name>
    <dbReference type="NCBI Taxonomy" id="418184"/>
    <lineage>
        <taxon>Bacteria</taxon>
        <taxon>Pseudomonadati</taxon>
        <taxon>Pseudomonadota</taxon>
        <taxon>Alphaproteobacteria</taxon>
        <taxon>Sphingomonadales</taxon>
        <taxon>Sphingomonadaceae</taxon>
        <taxon>Sphingomonas</taxon>
    </lineage>
</organism>
<sequence>MDEHALGSLGHVTKIAVAWLKNPSHQIAAEDLPSLLQHIHQGVAAVHSGERSPGQKMGPVAGPMPAVAVEDLAPNHSAARRAIAKSIGLGTMRKGRGKGA</sequence>
<gene>
    <name evidence="2" type="ORF">WH159_13360</name>
</gene>
<evidence type="ECO:0000313" key="3">
    <source>
        <dbReference type="Proteomes" id="UP001380365"/>
    </source>
</evidence>
<reference evidence="2 3" key="1">
    <citation type="submission" date="2023-12" db="EMBL/GenBank/DDBJ databases">
        <title>Gut-associated functions are favored during microbiome assembly across C. elegans life.</title>
        <authorList>
            <person name="Zimmermann J."/>
        </authorList>
    </citation>
    <scope>NUCLEOTIDE SEQUENCE [LARGE SCALE GENOMIC DNA]</scope>
    <source>
        <strain evidence="2 3">JUb134</strain>
    </source>
</reference>